<evidence type="ECO:0000313" key="3">
    <source>
        <dbReference type="Proteomes" id="UP000663855"/>
    </source>
</evidence>
<dbReference type="Proteomes" id="UP000681967">
    <property type="component" value="Unassembled WGS sequence"/>
</dbReference>
<proteinExistence type="predicted"/>
<dbReference type="EMBL" id="CAJNOV010014518">
    <property type="protein sequence ID" value="CAF1551317.1"/>
    <property type="molecule type" value="Genomic_DNA"/>
</dbReference>
<dbReference type="Proteomes" id="UP000663855">
    <property type="component" value="Unassembled WGS sequence"/>
</dbReference>
<dbReference type="AlphaFoldDB" id="A0A815WY11"/>
<gene>
    <name evidence="2" type="ORF">BYL167_LOCUS36862</name>
    <name evidence="1" type="ORF">CJN711_LOCUS30427</name>
</gene>
<name>A0A815WY11_9BILA</name>
<sequence length="414" mass="47351">MAPPPLVGTLNGMRQITFIIDKVHDQLLEKLSRIDQETLSIDQILRSYCGVTKEDTNGIVSLLQKQGILDTNKEFNIENLISTDFSISDMYRDKVENFLKSLDSVEFNDLSEIMKSISDKITEQSESRRSREGESKYNTITKQIKYNAKDYTIAYNQCEIVYYSQQQQDRSNHGAIDNKTEEYIDGVRNEKPANLSDMMSIVAQNDVDIKIVDDVNYQPTDEDQARGTNIIVYSKGEKDDQGNFCVGHFQLMTGDGTLVDIQSEKNNCGYSVIQKILKDRSIDKSIDDLRNDRAEKIKDNPKEFSKIFEVEHWVSSRYPQVANYFLIVGGAEQNKSPKEIKKIVQEGLISLYGELYDKLQGRLGIAEINHIPPKSSYKGTPCENININHMAAIAMFKEDHKQTSSWEYYEKGSY</sequence>
<reference evidence="1" key="1">
    <citation type="submission" date="2021-02" db="EMBL/GenBank/DDBJ databases">
        <authorList>
            <person name="Nowell W R."/>
        </authorList>
    </citation>
    <scope>NUCLEOTIDE SEQUENCE</scope>
</reference>
<evidence type="ECO:0000313" key="1">
    <source>
        <dbReference type="EMBL" id="CAF1551317.1"/>
    </source>
</evidence>
<accession>A0A815WY11</accession>
<protein>
    <submittedName>
        <fullName evidence="1">Uncharacterized protein</fullName>
    </submittedName>
</protein>
<organism evidence="1 3">
    <name type="scientific">Rotaria magnacalcarata</name>
    <dbReference type="NCBI Taxonomy" id="392030"/>
    <lineage>
        <taxon>Eukaryota</taxon>
        <taxon>Metazoa</taxon>
        <taxon>Spiralia</taxon>
        <taxon>Gnathifera</taxon>
        <taxon>Rotifera</taxon>
        <taxon>Eurotatoria</taxon>
        <taxon>Bdelloidea</taxon>
        <taxon>Philodinida</taxon>
        <taxon>Philodinidae</taxon>
        <taxon>Rotaria</taxon>
    </lineage>
</organism>
<evidence type="ECO:0000313" key="2">
    <source>
        <dbReference type="EMBL" id="CAF4519876.1"/>
    </source>
</evidence>
<comment type="caution">
    <text evidence="1">The sequence shown here is derived from an EMBL/GenBank/DDBJ whole genome shotgun (WGS) entry which is preliminary data.</text>
</comment>
<dbReference type="EMBL" id="CAJOBH010081632">
    <property type="protein sequence ID" value="CAF4519876.1"/>
    <property type="molecule type" value="Genomic_DNA"/>
</dbReference>